<evidence type="ECO:0000313" key="1">
    <source>
        <dbReference type="EMBL" id="QUC21492.1"/>
    </source>
</evidence>
<organism evidence="1 2">
    <name type="scientific">Ustilaginoidea virens</name>
    <name type="common">Rice false smut fungus</name>
    <name type="synonym">Villosiclava virens</name>
    <dbReference type="NCBI Taxonomy" id="1159556"/>
    <lineage>
        <taxon>Eukaryota</taxon>
        <taxon>Fungi</taxon>
        <taxon>Dikarya</taxon>
        <taxon>Ascomycota</taxon>
        <taxon>Pezizomycotina</taxon>
        <taxon>Sordariomycetes</taxon>
        <taxon>Hypocreomycetidae</taxon>
        <taxon>Hypocreales</taxon>
        <taxon>Clavicipitaceae</taxon>
        <taxon>Ustilaginoidea</taxon>
    </lineage>
</organism>
<sequence length="200" mass="22851">MAIQYAPQLICHILSRPWICPLDRGSHTIRLLRYIDKFLDTGSRGTAITMASAGTLRDAWNRIRGRRLSMDYRAIQTSDTNNASRTINPMKQLLGVDPFIIPSNKILLYRHTHIRTLHIIGQVGRCIKANVESQYDKCINCKPKDTAKIAETTGSLARPAAESRGPPRAWYRARFVRLYQPLHKRANEMEVETYYITPAT</sequence>
<accession>A0A8E5HTZ9</accession>
<proteinExistence type="predicted"/>
<evidence type="ECO:0000313" key="2">
    <source>
        <dbReference type="Proteomes" id="UP000027002"/>
    </source>
</evidence>
<dbReference type="RefSeq" id="XP_042999165.1">
    <property type="nucleotide sequence ID" value="XM_043143232.1"/>
</dbReference>
<gene>
    <name evidence="1" type="ORF">UV8b_05735</name>
</gene>
<dbReference type="Proteomes" id="UP000027002">
    <property type="component" value="Chromosome 4"/>
</dbReference>
<dbReference type="EMBL" id="CP072756">
    <property type="protein sequence ID" value="QUC21492.1"/>
    <property type="molecule type" value="Genomic_DNA"/>
</dbReference>
<dbReference type="AlphaFoldDB" id="A0A8E5HTZ9"/>
<reference evidence="1" key="1">
    <citation type="submission" date="2020-03" db="EMBL/GenBank/DDBJ databases">
        <title>A mixture of massive structural variations and highly conserved coding sequences in Ustilaginoidea virens genome.</title>
        <authorList>
            <person name="Zhang K."/>
            <person name="Zhao Z."/>
            <person name="Zhang Z."/>
            <person name="Li Y."/>
            <person name="Hsiang T."/>
            <person name="Sun W."/>
        </authorList>
    </citation>
    <scope>NUCLEOTIDE SEQUENCE</scope>
    <source>
        <strain evidence="1">UV-8b</strain>
    </source>
</reference>
<keyword evidence="2" id="KW-1185">Reference proteome</keyword>
<dbReference type="GeneID" id="66066512"/>
<name>A0A8E5HTZ9_USTVR</name>
<protein>
    <submittedName>
        <fullName evidence="1">Uncharacterized protein</fullName>
    </submittedName>
</protein>
<dbReference type="KEGG" id="uvi:66066512"/>